<dbReference type="AlphaFoldDB" id="A0A5N5SPT0"/>
<evidence type="ECO:0000313" key="1">
    <source>
        <dbReference type="EMBL" id="KAB7496101.1"/>
    </source>
</evidence>
<reference evidence="1 2" key="1">
    <citation type="journal article" date="2019" name="PLoS Biol.">
        <title>Sex chromosomes control vertical transmission of feminizing Wolbachia symbionts in an isopod.</title>
        <authorList>
            <person name="Becking T."/>
            <person name="Chebbi M.A."/>
            <person name="Giraud I."/>
            <person name="Moumen B."/>
            <person name="Laverre T."/>
            <person name="Caubet Y."/>
            <person name="Peccoud J."/>
            <person name="Gilbert C."/>
            <person name="Cordaux R."/>
        </authorList>
    </citation>
    <scope>NUCLEOTIDE SEQUENCE [LARGE SCALE GENOMIC DNA]</scope>
    <source>
        <strain evidence="1">ANa2</strain>
        <tissue evidence="1">Whole body excluding digestive tract and cuticle</tissue>
    </source>
</reference>
<comment type="caution">
    <text evidence="1">The sequence shown here is derived from an EMBL/GenBank/DDBJ whole genome shotgun (WGS) entry which is preliminary data.</text>
</comment>
<dbReference type="Proteomes" id="UP000326759">
    <property type="component" value="Unassembled WGS sequence"/>
</dbReference>
<protein>
    <submittedName>
        <fullName evidence="1">Uncharacterized protein</fullName>
    </submittedName>
</protein>
<proteinExistence type="predicted"/>
<organism evidence="1 2">
    <name type="scientific">Armadillidium nasatum</name>
    <dbReference type="NCBI Taxonomy" id="96803"/>
    <lineage>
        <taxon>Eukaryota</taxon>
        <taxon>Metazoa</taxon>
        <taxon>Ecdysozoa</taxon>
        <taxon>Arthropoda</taxon>
        <taxon>Crustacea</taxon>
        <taxon>Multicrustacea</taxon>
        <taxon>Malacostraca</taxon>
        <taxon>Eumalacostraca</taxon>
        <taxon>Peracarida</taxon>
        <taxon>Isopoda</taxon>
        <taxon>Oniscidea</taxon>
        <taxon>Crinocheta</taxon>
        <taxon>Armadillidiidae</taxon>
        <taxon>Armadillidium</taxon>
    </lineage>
</organism>
<keyword evidence="2" id="KW-1185">Reference proteome</keyword>
<gene>
    <name evidence="1" type="ORF">Anas_03278</name>
</gene>
<sequence>MKCNALDALKIFSGDVTDSDTGSVYMKLDKMPAALLPKNINISTTGPFDPRRRPLIDISNGDYSDLRKHLLQQNISLGRLMTSDGSPDMGSVNPEQLEPSYQQKQFEEQQLQHDMQFQQYQQQHLFQQQCPQYLQQQYLPYCQEEQLPQTKQHQEQSQQCFIAYPQKSLGFL</sequence>
<dbReference type="EMBL" id="SEYY01021770">
    <property type="protein sequence ID" value="KAB7496101.1"/>
    <property type="molecule type" value="Genomic_DNA"/>
</dbReference>
<dbReference type="OrthoDB" id="6378868at2759"/>
<evidence type="ECO:0000313" key="2">
    <source>
        <dbReference type="Proteomes" id="UP000326759"/>
    </source>
</evidence>
<accession>A0A5N5SPT0</accession>
<name>A0A5N5SPT0_9CRUS</name>